<evidence type="ECO:0000313" key="2">
    <source>
        <dbReference type="Proteomes" id="UP001597196"/>
    </source>
</evidence>
<gene>
    <name evidence="1" type="ORF">ACFQ4P_10730</name>
</gene>
<dbReference type="RefSeq" id="WP_125696235.1">
    <property type="nucleotide sequence ID" value="NZ_BOLQ01000015.1"/>
</dbReference>
<dbReference type="EMBL" id="JBHTOC010000016">
    <property type="protein sequence ID" value="MFD1430713.1"/>
    <property type="molecule type" value="Genomic_DNA"/>
</dbReference>
<dbReference type="InterPro" id="IPR014965">
    <property type="entry name" value="Amino_acid_metab_prot_put"/>
</dbReference>
<dbReference type="InterPro" id="IPR035942">
    <property type="entry name" value="Lp2179-like_sf"/>
</dbReference>
<proteinExistence type="predicted"/>
<sequence>MALSTTGAALGDQNTYQISPQIKRYTLMDVGFIKTNNGNFQLERSLDPNSPYTAANKLKITVSKDLDKFQISATTGNGMKAVDIFKHDATKDNVEQYEYLMDNLIDRGVFELKK</sequence>
<dbReference type="Proteomes" id="UP001597196">
    <property type="component" value="Unassembled WGS sequence"/>
</dbReference>
<name>A0ABW4CLM0_9LACO</name>
<protein>
    <submittedName>
        <fullName evidence="1">DUF1831 domain-containing protein</fullName>
    </submittedName>
</protein>
<keyword evidence="2" id="KW-1185">Reference proteome</keyword>
<dbReference type="SUPFAM" id="SSF160800">
    <property type="entry name" value="Lp2179-like"/>
    <property type="match status" value="1"/>
</dbReference>
<reference evidence="2" key="1">
    <citation type="journal article" date="2019" name="Int. J. Syst. Evol. Microbiol.">
        <title>The Global Catalogue of Microorganisms (GCM) 10K type strain sequencing project: providing services to taxonomists for standard genome sequencing and annotation.</title>
        <authorList>
            <consortium name="The Broad Institute Genomics Platform"/>
            <consortium name="The Broad Institute Genome Sequencing Center for Infectious Disease"/>
            <person name="Wu L."/>
            <person name="Ma J."/>
        </authorList>
    </citation>
    <scope>NUCLEOTIDE SEQUENCE [LARGE SCALE GENOMIC DNA]</scope>
    <source>
        <strain evidence="2">CCM 8980</strain>
    </source>
</reference>
<accession>A0ABW4CLM0</accession>
<evidence type="ECO:0000313" key="1">
    <source>
        <dbReference type="EMBL" id="MFD1430713.1"/>
    </source>
</evidence>
<organism evidence="1 2">
    <name type="scientific">Lacticaseibacillus mingshuiensis</name>
    <dbReference type="NCBI Taxonomy" id="2799574"/>
    <lineage>
        <taxon>Bacteria</taxon>
        <taxon>Bacillati</taxon>
        <taxon>Bacillota</taxon>
        <taxon>Bacilli</taxon>
        <taxon>Lactobacillales</taxon>
        <taxon>Lactobacillaceae</taxon>
        <taxon>Lacticaseibacillus</taxon>
    </lineage>
</organism>
<comment type="caution">
    <text evidence="1">The sequence shown here is derived from an EMBL/GenBank/DDBJ whole genome shotgun (WGS) entry which is preliminary data.</text>
</comment>
<dbReference type="Pfam" id="PF08866">
    <property type="entry name" value="DUF1831"/>
    <property type="match status" value="1"/>
</dbReference>
<dbReference type="Gene3D" id="3.30.1820.10">
    <property type="entry name" value="Lp2179-like"/>
    <property type="match status" value="1"/>
</dbReference>